<evidence type="ECO:0000313" key="1">
    <source>
        <dbReference type="EMBL" id="DAF92238.1"/>
    </source>
</evidence>
<reference evidence="1" key="1">
    <citation type="journal article" date="2021" name="Proc. Natl. Acad. Sci. U.S.A.">
        <title>A Catalog of Tens of Thousands of Viruses from Human Metagenomes Reveals Hidden Associations with Chronic Diseases.</title>
        <authorList>
            <person name="Tisza M.J."/>
            <person name="Buck C.B."/>
        </authorList>
    </citation>
    <scope>NUCLEOTIDE SEQUENCE</scope>
    <source>
        <strain evidence="1">CtgN495</strain>
    </source>
</reference>
<organism evidence="1">
    <name type="scientific">Siphoviridae sp. ctgN495</name>
    <dbReference type="NCBI Taxonomy" id="2825608"/>
    <lineage>
        <taxon>Viruses</taxon>
        <taxon>Duplodnaviria</taxon>
        <taxon>Heunggongvirae</taxon>
        <taxon>Uroviricota</taxon>
        <taxon>Caudoviricetes</taxon>
    </lineage>
</organism>
<dbReference type="EMBL" id="BK016063">
    <property type="protein sequence ID" value="DAF92238.1"/>
    <property type="molecule type" value="Genomic_DNA"/>
</dbReference>
<name>A0A8S5UCY6_9CAUD</name>
<protein>
    <submittedName>
        <fullName evidence="1">Uncharacterized protein</fullName>
    </submittedName>
</protein>
<proteinExistence type="predicted"/>
<accession>A0A8S5UCY6</accession>
<sequence>MKLLNKEYRRFLLRASKLSTMTTCMKCRIEQ</sequence>